<dbReference type="InterPro" id="IPR031322">
    <property type="entry name" value="Shikimate/glucono_kinase"/>
</dbReference>
<organism evidence="1">
    <name type="scientific">Waddlia chondrophila 2032/99</name>
    <dbReference type="NCBI Taxonomy" id="765953"/>
    <lineage>
        <taxon>Bacteria</taxon>
        <taxon>Pseudomonadati</taxon>
        <taxon>Chlamydiota</taxon>
        <taxon>Chlamydiia</taxon>
        <taxon>Parachlamydiales</taxon>
        <taxon>Waddliaceae</taxon>
        <taxon>Waddlia</taxon>
    </lineage>
</organism>
<dbReference type="Gene3D" id="3.40.50.300">
    <property type="entry name" value="P-loop containing nucleotide triphosphate hydrolases"/>
    <property type="match status" value="1"/>
</dbReference>
<protein>
    <recommendedName>
        <fullName evidence="2">Shikimate kinase</fullName>
    </recommendedName>
</protein>
<proteinExistence type="predicted"/>
<dbReference type="SUPFAM" id="SSF52540">
    <property type="entry name" value="P-loop containing nucleoside triphosphate hydrolases"/>
    <property type="match status" value="1"/>
</dbReference>
<dbReference type="Pfam" id="PF01202">
    <property type="entry name" value="SKI"/>
    <property type="match status" value="1"/>
</dbReference>
<dbReference type="EMBL" id="FR872642">
    <property type="protein sequence ID" value="CCB90887.1"/>
    <property type="molecule type" value="Genomic_DNA"/>
</dbReference>
<reference evidence="1" key="1">
    <citation type="submission" date="2011-05" db="EMBL/GenBank/DDBJ databases">
        <title>Unity in variety -- the pan-genome of the Chlamydiae.</title>
        <authorList>
            <person name="Collingro A."/>
            <person name="Tischler P."/>
            <person name="Weinmaier T."/>
            <person name="Penz T."/>
            <person name="Heinz E."/>
            <person name="Brunham R.C."/>
            <person name="Read T.D."/>
            <person name="Bavoil P.M."/>
            <person name="Sachse K."/>
            <person name="Kahane S."/>
            <person name="Friedman M.G."/>
            <person name="Rattei T."/>
            <person name="Myers G.S.A."/>
            <person name="Horn M."/>
        </authorList>
    </citation>
    <scope>NUCLEOTIDE SEQUENCE</scope>
    <source>
        <strain evidence="1">2032/99</strain>
    </source>
</reference>
<gene>
    <name evidence="1" type="ORF">WCH_AU05240</name>
</gene>
<name>F8LBM3_9BACT</name>
<evidence type="ECO:0008006" key="2">
    <source>
        <dbReference type="Google" id="ProtNLM"/>
    </source>
</evidence>
<sequence>MNRSTNSKIVLIGYRGVGKTTLGKALADTLKRPFIDTDDLIVQAANAPYRKFLIMKGNLASA</sequence>
<dbReference type="InterPro" id="IPR027417">
    <property type="entry name" value="P-loop_NTPase"/>
</dbReference>
<evidence type="ECO:0000313" key="1">
    <source>
        <dbReference type="EMBL" id="CCB90887.1"/>
    </source>
</evidence>
<accession>F8LBM3</accession>
<dbReference type="PRINTS" id="PR01100">
    <property type="entry name" value="SHIKIMTKNASE"/>
</dbReference>
<dbReference type="AlphaFoldDB" id="F8LBM3"/>